<organism evidence="1 2">
    <name type="scientific">Sulfobacillus acidophilus</name>
    <dbReference type="NCBI Taxonomy" id="53633"/>
    <lineage>
        <taxon>Bacteria</taxon>
        <taxon>Bacillati</taxon>
        <taxon>Bacillota</taxon>
        <taxon>Clostridia</taxon>
        <taxon>Eubacteriales</taxon>
        <taxon>Clostridiales Family XVII. Incertae Sedis</taxon>
        <taxon>Sulfobacillus</taxon>
    </lineage>
</organism>
<protein>
    <submittedName>
        <fullName evidence="1">BrnT family toxin</fullName>
    </submittedName>
</protein>
<proteinExistence type="predicted"/>
<dbReference type="InterPro" id="IPR007460">
    <property type="entry name" value="BrnT_toxin"/>
</dbReference>
<evidence type="ECO:0000313" key="1">
    <source>
        <dbReference type="EMBL" id="MBN4077373.1"/>
    </source>
</evidence>
<dbReference type="Pfam" id="PF04365">
    <property type="entry name" value="BrnT_toxin"/>
    <property type="match status" value="1"/>
</dbReference>
<evidence type="ECO:0000313" key="2">
    <source>
        <dbReference type="Proteomes" id="UP000765003"/>
    </source>
</evidence>
<keyword evidence="2" id="KW-1185">Reference proteome</keyword>
<dbReference type="Gene3D" id="3.10.450.530">
    <property type="entry name" value="Ribonuclease toxin, BrnT, of type II toxin-antitoxin system"/>
    <property type="match status" value="1"/>
</dbReference>
<accession>A0ABS3AWC1</accession>
<dbReference type="EMBL" id="JAFITA010000004">
    <property type="protein sequence ID" value="MBN4077373.1"/>
    <property type="molecule type" value="Genomic_DNA"/>
</dbReference>
<sequence>MAKMQFEWDENKNKPNQKKHKISFGYAQLAFLDPKRIIAEDEKHSQTEKRYYCFGKVDNGIITVRFTLRKSKIRIIGAGYWRKGKQIYEKENNKIY</sequence>
<dbReference type="InterPro" id="IPR038573">
    <property type="entry name" value="BrnT_sf"/>
</dbReference>
<gene>
    <name evidence="1" type="ORF">JYT19_00510</name>
</gene>
<comment type="caution">
    <text evidence="1">The sequence shown here is derived from an EMBL/GenBank/DDBJ whole genome shotgun (WGS) entry which is preliminary data.</text>
</comment>
<dbReference type="Proteomes" id="UP000765003">
    <property type="component" value="Unassembled WGS sequence"/>
</dbReference>
<name>A0ABS3AWC1_9FIRM</name>
<reference evidence="1" key="1">
    <citation type="submission" date="2021-02" db="EMBL/GenBank/DDBJ databases">
        <title>Activity-based single-cell genomes from oceanic crustal fluid captures similar information to metagenomic and metatranscriptomic surveys with orders of magnitude less sampling.</title>
        <authorList>
            <person name="D'Angelo T.S."/>
            <person name="Orcutt B.N."/>
        </authorList>
    </citation>
    <scope>NUCLEOTIDE SEQUENCE [LARGE SCALE GENOMIC DNA]</scope>
    <source>
        <strain evidence="1">AH-315-E05</strain>
    </source>
</reference>